<feature type="transmembrane region" description="Helical" evidence="7">
    <location>
        <begin position="533"/>
        <end position="553"/>
    </location>
</feature>
<reference evidence="10 11" key="1">
    <citation type="submission" date="2020-08" db="EMBL/GenBank/DDBJ databases">
        <title>Genome sequence of Diaphorobacter ruginosibacter DSM 27467T.</title>
        <authorList>
            <person name="Hyun D.-W."/>
            <person name="Bae J.-W."/>
        </authorList>
    </citation>
    <scope>NUCLEOTIDE SEQUENCE [LARGE SCALE GENOMIC DNA]</scope>
    <source>
        <strain evidence="10 11">DSM 27467</strain>
    </source>
</reference>
<feature type="transmembrane region" description="Helical" evidence="7">
    <location>
        <begin position="36"/>
        <end position="54"/>
    </location>
</feature>
<keyword evidence="4 7" id="KW-1133">Transmembrane helix</keyword>
<feature type="domain" description="Integral membrane protein YccS N-terminal" evidence="8">
    <location>
        <begin position="81"/>
        <end position="321"/>
    </location>
</feature>
<feature type="transmembrane region" description="Helical" evidence="7">
    <location>
        <begin position="66"/>
        <end position="87"/>
    </location>
</feature>
<feature type="transmembrane region" description="Helical" evidence="7">
    <location>
        <begin position="7"/>
        <end position="30"/>
    </location>
</feature>
<name>A0A7G9RV73_9BURK</name>
<proteinExistence type="inferred from homology"/>
<feature type="transmembrane region" description="Helical" evidence="7">
    <location>
        <begin position="501"/>
        <end position="521"/>
    </location>
</feature>
<dbReference type="PANTHER" id="PTHR30509:SF9">
    <property type="entry name" value="MULTIDRUG RESISTANCE PROTEIN MDTO"/>
    <property type="match status" value="1"/>
</dbReference>
<dbReference type="EMBL" id="CP060714">
    <property type="protein sequence ID" value="QNN59498.1"/>
    <property type="molecule type" value="Genomic_DNA"/>
</dbReference>
<keyword evidence="3 7" id="KW-0812">Transmembrane</keyword>
<feature type="transmembrane region" description="Helical" evidence="7">
    <location>
        <begin position="464"/>
        <end position="489"/>
    </location>
</feature>
<keyword evidence="2" id="KW-1003">Cell membrane</keyword>
<evidence type="ECO:0000259" key="8">
    <source>
        <dbReference type="Pfam" id="PF12805"/>
    </source>
</evidence>
<dbReference type="GO" id="GO:0005886">
    <property type="term" value="C:plasma membrane"/>
    <property type="evidence" value="ECO:0007669"/>
    <property type="project" value="UniProtKB-SubCell"/>
</dbReference>
<evidence type="ECO:0000256" key="7">
    <source>
        <dbReference type="SAM" id="Phobius"/>
    </source>
</evidence>
<keyword evidence="5 7" id="KW-0472">Membrane</keyword>
<feature type="domain" description="Integral membrane bound transporter" evidence="9">
    <location>
        <begin position="420"/>
        <end position="546"/>
    </location>
</feature>
<evidence type="ECO:0000256" key="6">
    <source>
        <dbReference type="ARBA" id="ARBA00043993"/>
    </source>
</evidence>
<comment type="similarity">
    <text evidence="6">Belongs to the YccS/YhfK family.</text>
</comment>
<evidence type="ECO:0000256" key="2">
    <source>
        <dbReference type="ARBA" id="ARBA00022475"/>
    </source>
</evidence>
<feature type="transmembrane region" description="Helical" evidence="7">
    <location>
        <begin position="117"/>
        <end position="134"/>
    </location>
</feature>
<evidence type="ECO:0000256" key="1">
    <source>
        <dbReference type="ARBA" id="ARBA00004651"/>
    </source>
</evidence>
<dbReference type="KEGG" id="drg:H9K76_07485"/>
<comment type="subcellular location">
    <subcellularLocation>
        <location evidence="1">Cell membrane</location>
        <topology evidence="1">Multi-pass membrane protein</topology>
    </subcellularLocation>
</comment>
<dbReference type="PANTHER" id="PTHR30509">
    <property type="entry name" value="P-HYDROXYBENZOIC ACID EFFLUX PUMP SUBUNIT-RELATED"/>
    <property type="match status" value="1"/>
</dbReference>
<evidence type="ECO:0000313" key="10">
    <source>
        <dbReference type="EMBL" id="QNN59498.1"/>
    </source>
</evidence>
<protein>
    <submittedName>
        <fullName evidence="10">FUSC family protein</fullName>
    </submittedName>
</protein>
<feature type="transmembrane region" description="Helical" evidence="7">
    <location>
        <begin position="146"/>
        <end position="168"/>
    </location>
</feature>
<dbReference type="AlphaFoldDB" id="A0A7G9RV73"/>
<evidence type="ECO:0000256" key="3">
    <source>
        <dbReference type="ARBA" id="ARBA00022692"/>
    </source>
</evidence>
<gene>
    <name evidence="10" type="ORF">H9K76_07485</name>
</gene>
<organism evidence="10 11">
    <name type="scientific">Diaphorobacter ruginosibacter</name>
    <dbReference type="NCBI Taxonomy" id="1715720"/>
    <lineage>
        <taxon>Bacteria</taxon>
        <taxon>Pseudomonadati</taxon>
        <taxon>Pseudomonadota</taxon>
        <taxon>Betaproteobacteria</taxon>
        <taxon>Burkholderiales</taxon>
        <taxon>Comamonadaceae</taxon>
        <taxon>Diaphorobacter</taxon>
    </lineage>
</organism>
<feature type="transmembrane region" description="Helical" evidence="7">
    <location>
        <begin position="93"/>
        <end position="110"/>
    </location>
</feature>
<sequence length="743" mass="81837">MQQHALALLRVLLSYYMTNGYAVAVGYLLISAGVGLALGTTAGAAAALGVVVTIPPDMAGPRKGKFRQMIPTPILGVPLFFAVQMLHSSPLELGILIVAGTFVAFLAMAWGKRGAPIAIALMFAIIFSLAVPPQEEVKRLTAALHVTGYFALGALLYVLYSCIVHRWLNPRYRVLMLVDTLLSLADLMRLQARQFGEDSPEMRSEASGGLISRLLARQAALADQIQSTRDVVFESPDSLPRQRLAAMVLHVLDMRDHMIACALDLDTLRQHAGHNTVLVQMHDMLILLARETDNLADAMLFGRKPERPMDYRAQLENLRWAVDDDAMHSDPNRLVTSRNPSPDALVHSLADRIANLNDEVQRLYALARGEGKPNLAAVRASWHLFVSPVAWSIKPFYTLWSWGAPALRHAVRAALAIGTAYVIALLLPWGTHEYWIFLTIVVVLRGSLAQTLERRNLRVGGTLLGCLLALSILSLHPGYLAMILCLTVAQSVAHGLALRKYLYTAVAATILGLIQAHMISASSSTVFALFERTVDTLIGAGIAWLFSYVLPSWERSQIPNLVRRVVKSQVDHARTALDLVQLDAVDNAPELKWRLARKDAYDSLTALVLAAERSLKEPRAVRPPLQPLEMLQAHAYQMLAQLTAVKTLLLLRRGSLPGERLEQPLTRASERIANLLNGKEVIVDTVNADEPAEPVREPTLAAGPEHVPQAWDTNLMPWLERRLEQAVLLAAQIRKDADQLLGR</sequence>
<dbReference type="Pfam" id="PF12805">
    <property type="entry name" value="FUSC-like"/>
    <property type="match status" value="1"/>
</dbReference>
<dbReference type="Proteomes" id="UP000515811">
    <property type="component" value="Chromosome"/>
</dbReference>
<dbReference type="InterPro" id="IPR032692">
    <property type="entry name" value="YccS_N"/>
</dbReference>
<dbReference type="InterPro" id="IPR049453">
    <property type="entry name" value="Memb_transporter_dom"/>
</dbReference>
<dbReference type="Pfam" id="PF13515">
    <property type="entry name" value="FUSC_2"/>
    <property type="match status" value="1"/>
</dbReference>
<evidence type="ECO:0000259" key="9">
    <source>
        <dbReference type="Pfam" id="PF13515"/>
    </source>
</evidence>
<keyword evidence="11" id="KW-1185">Reference proteome</keyword>
<evidence type="ECO:0000256" key="5">
    <source>
        <dbReference type="ARBA" id="ARBA00023136"/>
    </source>
</evidence>
<evidence type="ECO:0000313" key="11">
    <source>
        <dbReference type="Proteomes" id="UP000515811"/>
    </source>
</evidence>
<evidence type="ECO:0000256" key="4">
    <source>
        <dbReference type="ARBA" id="ARBA00022989"/>
    </source>
</evidence>
<accession>A0A7G9RV73</accession>